<evidence type="ECO:0000313" key="1">
    <source>
        <dbReference type="EMBL" id="ARB05914.1"/>
    </source>
</evidence>
<protein>
    <recommendedName>
        <fullName evidence="3">Phage protein</fullName>
    </recommendedName>
</protein>
<dbReference type="Proteomes" id="UP000222840">
    <property type="component" value="Segment"/>
</dbReference>
<sequence length="87" mass="9998">MSVAIFFKSESGDNYLYSYGPDDSTSDIEYALRNEMYHIGKIAEFETATGDNCSEEREVAIHDIVSKLHSQSWDSDYDEDFESSEDY</sequence>
<dbReference type="EMBL" id="KY593455">
    <property type="protein sequence ID" value="ARB05914.1"/>
    <property type="molecule type" value="Genomic_DNA"/>
</dbReference>
<accession>A0A1V0DXP3</accession>
<reference evidence="1 2" key="1">
    <citation type="submission" date="2017-02" db="EMBL/GenBank/DDBJ databases">
        <title>Characterization and complete genome sequence of Yersinia bacteriophage, fHe-Yen9-01.</title>
        <authorList>
            <person name="Jun J.W."/>
            <person name="Wicklund A."/>
            <person name="Skurnik M."/>
        </authorList>
    </citation>
    <scope>NUCLEOTIDE SEQUENCE [LARGE SCALE GENOMIC DNA]</scope>
</reference>
<evidence type="ECO:0008006" key="3">
    <source>
        <dbReference type="Google" id="ProtNLM"/>
    </source>
</evidence>
<organism evidence="1 2">
    <name type="scientific">Yersinia phage fHe-Yen9-01</name>
    <dbReference type="NCBI Taxonomy" id="1965363"/>
    <lineage>
        <taxon>Viruses</taxon>
        <taxon>Duplodnaviria</taxon>
        <taxon>Heunggongvirae</taxon>
        <taxon>Uroviricota</taxon>
        <taxon>Caudoviricetes</taxon>
        <taxon>Pantevenvirales</taxon>
        <taxon>Straboviridae</taxon>
        <taxon>Tevenvirinae</taxon>
        <taxon>Tegunavirus</taxon>
        <taxon>Tegunavirus fheyen901</taxon>
    </lineage>
</organism>
<keyword evidence="2" id="KW-1185">Reference proteome</keyword>
<name>A0A1V0DXP3_9CAUD</name>
<evidence type="ECO:0000313" key="2">
    <source>
        <dbReference type="Proteomes" id="UP000222840"/>
    </source>
</evidence>
<gene>
    <name evidence="1" type="ORF">fHeYen901_141</name>
</gene>
<proteinExistence type="predicted"/>